<evidence type="ECO:0000313" key="3">
    <source>
        <dbReference type="Proteomes" id="UP000078543"/>
    </source>
</evidence>
<feature type="region of interest" description="Disordered" evidence="1">
    <location>
        <begin position="241"/>
        <end position="266"/>
    </location>
</feature>
<evidence type="ECO:0000256" key="1">
    <source>
        <dbReference type="SAM" id="MobiDB-lite"/>
    </source>
</evidence>
<sequence>MSGGNFESKVADLVSVTRRLEVPQILLLRRLTLGDPETLKWANLKQLDLIFNVILDHALRRTGQAAVEAASRDQFDPLLPTGDEGARDKERWLLFDLAKPMLSGKVAAEEETTEAVMDRLPPADEDLSSLSFGDFPTLFDEAISRYLRRTLTVLAVTGTRHHIPPPFIVAPGFAACFDKVVRECVLPTMRGSRRLKELANTRDWTEDGAAARLIGMAQSQDINNPIMHQWHSRWASLHPDAALKGKDGKPRPRQAHDDPWPDFQEDAAKRGYIPPYPADIPALERILLLDGEVLAAAWESLAQLYEQEFQPKSRSDYGRPGSFRDGLLAQIERLEHHGGDLLAIKAFFDFPKVDRVFIRQLIQTLGRSDIERERKAPVLIAFYNDLPK</sequence>
<keyword evidence="3" id="KW-1185">Reference proteome</keyword>
<proteinExistence type="predicted"/>
<dbReference type="AlphaFoldDB" id="A0A178MLT7"/>
<reference evidence="2 3" key="1">
    <citation type="submission" date="2016-04" db="EMBL/GenBank/DDBJ databases">
        <title>Draft genome sequence of freshwater magnetotactic bacteria Magnetospirillum marisnigri SP-1 and Magnetospirillum moscoviense BB-1.</title>
        <authorList>
            <person name="Koziaeva V."/>
            <person name="Dziuba M.V."/>
            <person name="Ivanov T.M."/>
            <person name="Kuznetsov B."/>
            <person name="Grouzdev D.S."/>
        </authorList>
    </citation>
    <scope>NUCLEOTIDE SEQUENCE [LARGE SCALE GENOMIC DNA]</scope>
    <source>
        <strain evidence="2 3">BB-1</strain>
    </source>
</reference>
<name>A0A178MLT7_9PROT</name>
<organism evidence="2 3">
    <name type="scientific">Magnetospirillum moscoviense</name>
    <dbReference type="NCBI Taxonomy" id="1437059"/>
    <lineage>
        <taxon>Bacteria</taxon>
        <taxon>Pseudomonadati</taxon>
        <taxon>Pseudomonadota</taxon>
        <taxon>Alphaproteobacteria</taxon>
        <taxon>Rhodospirillales</taxon>
        <taxon>Rhodospirillaceae</taxon>
        <taxon>Magnetospirillum</taxon>
    </lineage>
</organism>
<comment type="caution">
    <text evidence="2">The sequence shown here is derived from an EMBL/GenBank/DDBJ whole genome shotgun (WGS) entry which is preliminary data.</text>
</comment>
<feature type="compositionally biased region" description="Basic and acidic residues" evidence="1">
    <location>
        <begin position="241"/>
        <end position="259"/>
    </location>
</feature>
<dbReference type="EMBL" id="LWQU01000145">
    <property type="protein sequence ID" value="OAN49619.1"/>
    <property type="molecule type" value="Genomic_DNA"/>
</dbReference>
<dbReference type="STRING" id="1437059.A6A05_13210"/>
<gene>
    <name evidence="2" type="ORF">A6A05_13210</name>
</gene>
<accession>A0A178MLT7</accession>
<dbReference type="Proteomes" id="UP000078543">
    <property type="component" value="Unassembled WGS sequence"/>
</dbReference>
<protein>
    <submittedName>
        <fullName evidence="2">Uncharacterized protein</fullName>
    </submittedName>
</protein>
<evidence type="ECO:0000313" key="2">
    <source>
        <dbReference type="EMBL" id="OAN49619.1"/>
    </source>
</evidence>